<gene>
    <name evidence="3" type="ORF">GRI65_08640</name>
</gene>
<dbReference type="GO" id="GO:0006401">
    <property type="term" value="P:RNA catabolic process"/>
    <property type="evidence" value="ECO:0007669"/>
    <property type="project" value="TreeGrafter"/>
</dbReference>
<keyword evidence="4" id="KW-1185">Reference proteome</keyword>
<dbReference type="Gene3D" id="3.90.730.10">
    <property type="entry name" value="Ribonuclease T2-like"/>
    <property type="match status" value="1"/>
</dbReference>
<dbReference type="SUPFAM" id="SSF55895">
    <property type="entry name" value="Ribonuclease Rh-like"/>
    <property type="match status" value="1"/>
</dbReference>
<comment type="similarity">
    <text evidence="1 2">Belongs to the RNase T2 family.</text>
</comment>
<dbReference type="GO" id="GO:0033897">
    <property type="term" value="F:ribonuclease T2 activity"/>
    <property type="evidence" value="ECO:0007669"/>
    <property type="project" value="InterPro"/>
</dbReference>
<name>A0A845AYE4_9SPHN</name>
<dbReference type="Pfam" id="PF00445">
    <property type="entry name" value="Ribonuclease_T2"/>
    <property type="match status" value="1"/>
</dbReference>
<dbReference type="GO" id="GO:0003723">
    <property type="term" value="F:RNA binding"/>
    <property type="evidence" value="ECO:0007669"/>
    <property type="project" value="InterPro"/>
</dbReference>
<dbReference type="EMBL" id="WTYL01000002">
    <property type="protein sequence ID" value="MXP44523.1"/>
    <property type="molecule type" value="Genomic_DNA"/>
</dbReference>
<evidence type="ECO:0000313" key="3">
    <source>
        <dbReference type="EMBL" id="MXP44523.1"/>
    </source>
</evidence>
<evidence type="ECO:0000313" key="4">
    <source>
        <dbReference type="Proteomes" id="UP000431922"/>
    </source>
</evidence>
<comment type="caution">
    <text evidence="3">The sequence shown here is derived from an EMBL/GenBank/DDBJ whole genome shotgun (WGS) entry which is preliminary data.</text>
</comment>
<organism evidence="3 4">
    <name type="scientific">Allopontixanthobacter sediminis</name>
    <dbReference type="NCBI Taxonomy" id="1689985"/>
    <lineage>
        <taxon>Bacteria</taxon>
        <taxon>Pseudomonadati</taxon>
        <taxon>Pseudomonadota</taxon>
        <taxon>Alphaproteobacteria</taxon>
        <taxon>Sphingomonadales</taxon>
        <taxon>Erythrobacteraceae</taxon>
        <taxon>Allopontixanthobacter</taxon>
    </lineage>
</organism>
<dbReference type="PROSITE" id="PS00530">
    <property type="entry name" value="RNASE_T2_1"/>
    <property type="match status" value="1"/>
</dbReference>
<dbReference type="Proteomes" id="UP000431922">
    <property type="component" value="Unassembled WGS sequence"/>
</dbReference>
<accession>A0A845AYE4</accession>
<dbReference type="PANTHER" id="PTHR11240:SF22">
    <property type="entry name" value="RIBONUCLEASE T2"/>
    <property type="match status" value="1"/>
</dbReference>
<sequence>MAVSGQPALAQAYQCRMPAKVSVPVIVPDGPVQRLPVTGYTLALSWSPEFCKNRELRGGNRTQCSGSNGQFGFVVHGLWPESRRGSSGSWPQWCPAAGALTPNETRRNLCMMPSPALVARQWAKHGSCMTRRPKTYFKVTRILWDSLVFPDMDRLSREPGLTAGEIRTAIASANSGIEPENIGIDLDRGGWLEEARICYGKRFRPAPCDRMRFGAGDRSPAKIWRGL</sequence>
<dbReference type="OrthoDB" id="4720638at2"/>
<dbReference type="InterPro" id="IPR001568">
    <property type="entry name" value="RNase_T2-like"/>
</dbReference>
<proteinExistence type="inferred from homology"/>
<protein>
    <submittedName>
        <fullName evidence="3">Ribonuclease T</fullName>
    </submittedName>
</protein>
<dbReference type="PANTHER" id="PTHR11240">
    <property type="entry name" value="RIBONUCLEASE T2"/>
    <property type="match status" value="1"/>
</dbReference>
<reference evidence="3 4" key="1">
    <citation type="submission" date="2019-12" db="EMBL/GenBank/DDBJ databases">
        <title>Genomic-based taxomic classification of the family Erythrobacteraceae.</title>
        <authorList>
            <person name="Xu L."/>
        </authorList>
    </citation>
    <scope>NUCLEOTIDE SEQUENCE [LARGE SCALE GENOMIC DNA]</scope>
    <source>
        <strain evidence="3 4">KCTC 42453</strain>
    </source>
</reference>
<dbReference type="InterPro" id="IPR018188">
    <property type="entry name" value="RNase_T2_His_AS_1"/>
</dbReference>
<evidence type="ECO:0000256" key="1">
    <source>
        <dbReference type="ARBA" id="ARBA00007469"/>
    </source>
</evidence>
<dbReference type="InterPro" id="IPR036430">
    <property type="entry name" value="RNase_T2-like_sf"/>
</dbReference>
<dbReference type="AlphaFoldDB" id="A0A845AYE4"/>
<evidence type="ECO:0000256" key="2">
    <source>
        <dbReference type="RuleBase" id="RU004328"/>
    </source>
</evidence>